<dbReference type="InterPro" id="IPR013087">
    <property type="entry name" value="Znf_C2H2_type"/>
</dbReference>
<protein>
    <recommendedName>
        <fullName evidence="2">C2H2-type domain-containing protein</fullName>
    </recommendedName>
</protein>
<organism evidence="3 4">
    <name type="scientific">Phialemonium thermophilum</name>
    <dbReference type="NCBI Taxonomy" id="223376"/>
    <lineage>
        <taxon>Eukaryota</taxon>
        <taxon>Fungi</taxon>
        <taxon>Dikarya</taxon>
        <taxon>Ascomycota</taxon>
        <taxon>Pezizomycotina</taxon>
        <taxon>Sordariomycetes</taxon>
        <taxon>Sordariomycetidae</taxon>
        <taxon>Cephalothecales</taxon>
        <taxon>Cephalothecaceae</taxon>
        <taxon>Phialemonium</taxon>
    </lineage>
</organism>
<feature type="domain" description="C2H2-type" evidence="2">
    <location>
        <begin position="107"/>
        <end position="131"/>
    </location>
</feature>
<comment type="caution">
    <text evidence="3">The sequence shown here is derived from an EMBL/GenBank/DDBJ whole genome shotgun (WGS) entry which is preliminary data.</text>
</comment>
<accession>A0ABR3XCX9</accession>
<evidence type="ECO:0000259" key="2">
    <source>
        <dbReference type="PROSITE" id="PS00028"/>
    </source>
</evidence>
<reference evidence="3 4" key="1">
    <citation type="journal article" date="2024" name="Commun. Biol.">
        <title>Comparative genomic analysis of thermophilic fungi reveals convergent evolutionary adaptations and gene losses.</title>
        <authorList>
            <person name="Steindorff A.S."/>
            <person name="Aguilar-Pontes M.V."/>
            <person name="Robinson A.J."/>
            <person name="Andreopoulos B."/>
            <person name="LaButti K."/>
            <person name="Kuo A."/>
            <person name="Mondo S."/>
            <person name="Riley R."/>
            <person name="Otillar R."/>
            <person name="Haridas S."/>
            <person name="Lipzen A."/>
            <person name="Grimwood J."/>
            <person name="Schmutz J."/>
            <person name="Clum A."/>
            <person name="Reid I.D."/>
            <person name="Moisan M.C."/>
            <person name="Butler G."/>
            <person name="Nguyen T.T.M."/>
            <person name="Dewar K."/>
            <person name="Conant G."/>
            <person name="Drula E."/>
            <person name="Henrissat B."/>
            <person name="Hansel C."/>
            <person name="Singer S."/>
            <person name="Hutchinson M.I."/>
            <person name="de Vries R.P."/>
            <person name="Natvig D.O."/>
            <person name="Powell A.J."/>
            <person name="Tsang A."/>
            <person name="Grigoriev I.V."/>
        </authorList>
    </citation>
    <scope>NUCLEOTIDE SEQUENCE [LARGE SCALE GENOMIC DNA]</scope>
    <source>
        <strain evidence="3 4">ATCC 24622</strain>
    </source>
</reference>
<feature type="compositionally biased region" description="Low complexity" evidence="1">
    <location>
        <begin position="325"/>
        <end position="343"/>
    </location>
</feature>
<feature type="compositionally biased region" description="Basic and acidic residues" evidence="1">
    <location>
        <begin position="979"/>
        <end position="991"/>
    </location>
</feature>
<feature type="region of interest" description="Disordered" evidence="1">
    <location>
        <begin position="979"/>
        <end position="1004"/>
    </location>
</feature>
<sequence>MDAEKRPFATSLENAAPPLSSDRSMARSPSLSLPSRDLETDGYWPLEGHLTNASLSPTDSEHSSQSSVSCVTQGTSEGDCACHRFIVWAAVRRNSSKRMPAEKKLECPLLRCTRRFDSHELMLRHVAECEHLSSAEYWCYDHMRLERFDDARCGRCLGRPSRRRKMLNMAKTFFHSLGHKAKRDRPLQSNFSTASMVAPPSYESLERTNEAKQPYPFELSATEIAELDSSEVVKTEMVKTAPDACHSAVIDPQALQIPELDSTVHFSGSLDGWSLQESISDPAVVVDHPQAEYQTDTAPRPSLQISTAYCQKGRFTSRPNPRPVPLSSRSKGLSPSSSVRSNASATSYLTTTSNDSSLVSACSTWSGAWSVDSGFDTDLTVPVDQLGPADFLPADTCDRPSGLFDGPCPDAFHTPAPGLSADLAEFGTLGQISPQDLFMADLPACPIDANDIVMTDDSMPLLADGADGKQTTACRSETEALIESLLDTLREHVSSSLLKIQGPSKSSLAEQFCSMSIESIASTGIQSLRSLLNGGGPLTALDMICFIHVVYAFSLVVYEESATALSQGLFSRSRSYATSLPVDQQESYAHLISLIWQPSRKMNGVTNQIFTGELDVTTSWSSFPKGKEVVLKHPGQSCPASEDCLLETACNFLDEIECSVILGQTIPCIEVQTSDLYAKHFLNFDEASITSSTPFSDAADKAITLLCREFNKPDDLVSIFLELREQVTKGVVTTVRRFEIELLCAGRGRWNNLTYFGRFVPAVRRICDSLYQQYASYGLNHRSVYHSLTATLIKNALSESVANQSHKPTNVACTATQRNGVMSRLHADSGHVTDLSPMVPTLEGMGREEIEVTDAPRRVTSAPENNTRGLGAVSLGFSNDSVAHENKRKKLQEDEGNNSEHEQDHNEERTQEEKVESDLCCEFCSYRPKGSPRWFKGSLAKHMKLQHSIEPPKIYKCPYPGCTSQYKNRSDNLRQHQIEKGHFVDGEETSRRPSKRKKIADNGD</sequence>
<feature type="region of interest" description="Disordered" evidence="1">
    <location>
        <begin position="1"/>
        <end position="36"/>
    </location>
</feature>
<dbReference type="SMART" id="SM00355">
    <property type="entry name" value="ZnF_C2H2"/>
    <property type="match status" value="3"/>
</dbReference>
<evidence type="ECO:0000256" key="1">
    <source>
        <dbReference type="SAM" id="MobiDB-lite"/>
    </source>
</evidence>
<dbReference type="PROSITE" id="PS00028">
    <property type="entry name" value="ZINC_FINGER_C2H2_1"/>
    <property type="match status" value="1"/>
</dbReference>
<name>A0ABR3XCX9_9PEZI</name>
<keyword evidence="4" id="KW-1185">Reference proteome</keyword>
<feature type="region of interest" description="Disordered" evidence="1">
    <location>
        <begin position="313"/>
        <end position="343"/>
    </location>
</feature>
<dbReference type="Proteomes" id="UP001586593">
    <property type="component" value="Unassembled WGS sequence"/>
</dbReference>
<feature type="region of interest" description="Disordered" evidence="1">
    <location>
        <begin position="854"/>
        <end position="912"/>
    </location>
</feature>
<proteinExistence type="predicted"/>
<evidence type="ECO:0000313" key="4">
    <source>
        <dbReference type="Proteomes" id="UP001586593"/>
    </source>
</evidence>
<dbReference type="EMBL" id="JAZHXJ010000117">
    <property type="protein sequence ID" value="KAL1873803.1"/>
    <property type="molecule type" value="Genomic_DNA"/>
</dbReference>
<gene>
    <name evidence="3" type="ORF">VTK73DRAFT_766</name>
</gene>
<evidence type="ECO:0000313" key="3">
    <source>
        <dbReference type="EMBL" id="KAL1873803.1"/>
    </source>
</evidence>
<feature type="compositionally biased region" description="Basic and acidic residues" evidence="1">
    <location>
        <begin position="898"/>
        <end position="912"/>
    </location>
</feature>
<dbReference type="Gene3D" id="3.30.160.60">
    <property type="entry name" value="Classic Zinc Finger"/>
    <property type="match status" value="1"/>
</dbReference>